<evidence type="ECO:0000313" key="3">
    <source>
        <dbReference type="Proteomes" id="UP000076154"/>
    </source>
</evidence>
<evidence type="ECO:0000256" key="1">
    <source>
        <dbReference type="SAM" id="MobiDB-lite"/>
    </source>
</evidence>
<name>A0A369K0Z9_HYPMA</name>
<keyword evidence="3" id="KW-1185">Reference proteome</keyword>
<dbReference type="InParanoid" id="A0A369K0Z9"/>
<gene>
    <name evidence="2" type="ORF">Hypma_001433</name>
</gene>
<feature type="region of interest" description="Disordered" evidence="1">
    <location>
        <begin position="31"/>
        <end position="51"/>
    </location>
</feature>
<comment type="caution">
    <text evidence="2">The sequence shown here is derived from an EMBL/GenBank/DDBJ whole genome shotgun (WGS) entry which is preliminary data.</text>
</comment>
<dbReference type="OrthoDB" id="2750929at2759"/>
<accession>A0A369K0Z9</accession>
<dbReference type="Proteomes" id="UP000076154">
    <property type="component" value="Unassembled WGS sequence"/>
</dbReference>
<proteinExistence type="predicted"/>
<organism evidence="2 3">
    <name type="scientific">Hypsizygus marmoreus</name>
    <name type="common">White beech mushroom</name>
    <name type="synonym">Agaricus marmoreus</name>
    <dbReference type="NCBI Taxonomy" id="39966"/>
    <lineage>
        <taxon>Eukaryota</taxon>
        <taxon>Fungi</taxon>
        <taxon>Dikarya</taxon>
        <taxon>Basidiomycota</taxon>
        <taxon>Agaricomycotina</taxon>
        <taxon>Agaricomycetes</taxon>
        <taxon>Agaricomycetidae</taxon>
        <taxon>Agaricales</taxon>
        <taxon>Tricholomatineae</taxon>
        <taxon>Lyophyllaceae</taxon>
        <taxon>Hypsizygus</taxon>
    </lineage>
</organism>
<evidence type="ECO:0000313" key="2">
    <source>
        <dbReference type="EMBL" id="RDB28289.1"/>
    </source>
</evidence>
<dbReference type="AlphaFoldDB" id="A0A369K0Z9"/>
<protein>
    <submittedName>
        <fullName evidence="2">Uncharacterized protein</fullName>
    </submittedName>
</protein>
<dbReference type="EMBL" id="LUEZ02000012">
    <property type="protein sequence ID" value="RDB28289.1"/>
    <property type="molecule type" value="Genomic_DNA"/>
</dbReference>
<reference evidence="2" key="1">
    <citation type="submission" date="2018-04" db="EMBL/GenBank/DDBJ databases">
        <title>Whole genome sequencing of Hypsizygus marmoreus.</title>
        <authorList>
            <person name="Choi I.-G."/>
            <person name="Min B."/>
            <person name="Kim J.-G."/>
            <person name="Kim S."/>
            <person name="Oh Y.-L."/>
            <person name="Kong W.-S."/>
            <person name="Park H."/>
            <person name="Jeong J."/>
            <person name="Song E.-S."/>
        </authorList>
    </citation>
    <scope>NUCLEOTIDE SEQUENCE [LARGE SCALE GENOMIC DNA]</scope>
    <source>
        <strain evidence="2">51987-8</strain>
    </source>
</reference>
<sequence>MLRTRVLSRHVSSLTIRKTIVSSNNFGRHGLNEYTTSGSTKTPRRLREPPPTIATLHPSRIQSSDFIDLSSHKMTRIYNSTTMLPSIITYFGGPNNRFLFPKICRGFFYYHRDPRLPDVSGAVRFRLTPDANVSSFRTGTDLMLPDRPIPWCIQLLAIANSRRYDGYEKLLLQDGLVSPSLLQHCQKLGMRFGRLCHHMLFALDQPFLFDVNSSPTLSVLARDGIETTQLVFTREFKALPQPRVCHPYAGQCMVRFERSLLPEHMGRRIIVLRVLEIVKPITLAVPGYEWSLLPPTAGSLLTKRGHPITVDVDRKNTPIHKILRLLLSPVL</sequence>